<name>A0ABR0LIV7_9PEZI</name>
<evidence type="ECO:0000313" key="2">
    <source>
        <dbReference type="Proteomes" id="UP001357485"/>
    </source>
</evidence>
<accession>A0ABR0LIV7</accession>
<keyword evidence="2" id="KW-1185">Reference proteome</keyword>
<reference evidence="1 2" key="1">
    <citation type="submission" date="2023-08" db="EMBL/GenBank/DDBJ databases">
        <title>Black Yeasts Isolated from many extreme environments.</title>
        <authorList>
            <person name="Coleine C."/>
            <person name="Stajich J.E."/>
            <person name="Selbmann L."/>
        </authorList>
    </citation>
    <scope>NUCLEOTIDE SEQUENCE [LARGE SCALE GENOMIC DNA]</scope>
    <source>
        <strain evidence="1 2">CCFEE 536</strain>
    </source>
</reference>
<evidence type="ECO:0000313" key="1">
    <source>
        <dbReference type="EMBL" id="KAK5179961.1"/>
    </source>
</evidence>
<sequence>MNNFEPASTTTLLRFLRCIGPSRRFLSNIYLEDYTGYKASTAPRAFRLLADATHLKQLYFGPMTDMYGPCYDLSTALKIHKDCKRLIAATNRARGEHAEPGGVITFADLDRVEETRRLLAVARTGVVIEDGDVDAAGTSSANAT</sequence>
<dbReference type="EMBL" id="JAVRRA010019465">
    <property type="protein sequence ID" value="KAK5179961.1"/>
    <property type="molecule type" value="Genomic_DNA"/>
</dbReference>
<dbReference type="Proteomes" id="UP001357485">
    <property type="component" value="Unassembled WGS sequence"/>
</dbReference>
<protein>
    <submittedName>
        <fullName evidence="1">Uncharacterized protein</fullName>
    </submittedName>
</protein>
<feature type="non-terminal residue" evidence="1">
    <location>
        <position position="1"/>
    </location>
</feature>
<gene>
    <name evidence="1" type="ORF">LTR16_010586</name>
</gene>
<organism evidence="1 2">
    <name type="scientific">Cryomyces antarcticus</name>
    <dbReference type="NCBI Taxonomy" id="329879"/>
    <lineage>
        <taxon>Eukaryota</taxon>
        <taxon>Fungi</taxon>
        <taxon>Dikarya</taxon>
        <taxon>Ascomycota</taxon>
        <taxon>Pezizomycotina</taxon>
        <taxon>Dothideomycetes</taxon>
        <taxon>Dothideomycetes incertae sedis</taxon>
        <taxon>Cryomyces</taxon>
    </lineage>
</organism>
<proteinExistence type="predicted"/>
<comment type="caution">
    <text evidence="1">The sequence shown here is derived from an EMBL/GenBank/DDBJ whole genome shotgun (WGS) entry which is preliminary data.</text>
</comment>
<feature type="non-terminal residue" evidence="1">
    <location>
        <position position="144"/>
    </location>
</feature>